<sequence>MRSQLSVACVTIPSGWSHGCVVAGIGFPRALRREGKWQRCVVRRRLQQWKGRGVGAGPFAALGGNEAVELEQSGLRGPAGEGAVRGQEGLVSSVGTPAHSLASFRDWYMADKQLVVISFSAFVTAGFMTLLLGAAIPSLLAIKKAAEALEKLADTAREELPSTMAAIRLSGMEISDLTMELNDLGQEISKGVKSSARALNAAESGMRQVGGLASDVWQKQAVVPAQAMQPLVARTAKQVTESLVQTRTLVVNLQILSRVSSWIGSLQDRTPILAIPFQKKGQNS</sequence>
<name>A0A8T0GET8_CERPU</name>
<accession>A0A8T0GET8</accession>
<dbReference type="AlphaFoldDB" id="A0A8T0GET8"/>
<reference evidence="2 3" key="1">
    <citation type="submission" date="2020-06" db="EMBL/GenBank/DDBJ databases">
        <title>WGS assembly of Ceratodon purpureus strain R40.</title>
        <authorList>
            <person name="Carey S.B."/>
            <person name="Jenkins J."/>
            <person name="Shu S."/>
            <person name="Lovell J.T."/>
            <person name="Sreedasyam A."/>
            <person name="Maumus F."/>
            <person name="Tiley G.P."/>
            <person name="Fernandez-Pozo N."/>
            <person name="Barry K."/>
            <person name="Chen C."/>
            <person name="Wang M."/>
            <person name="Lipzen A."/>
            <person name="Daum C."/>
            <person name="Saski C.A."/>
            <person name="Payton A.C."/>
            <person name="Mcbreen J.C."/>
            <person name="Conrad R.E."/>
            <person name="Kollar L.M."/>
            <person name="Olsson S."/>
            <person name="Huttunen S."/>
            <person name="Landis J.B."/>
            <person name="Wickett N.J."/>
            <person name="Johnson M.G."/>
            <person name="Rensing S.A."/>
            <person name="Grimwood J."/>
            <person name="Schmutz J."/>
            <person name="Mcdaniel S.F."/>
        </authorList>
    </citation>
    <scope>NUCLEOTIDE SEQUENCE [LARGE SCALE GENOMIC DNA]</scope>
    <source>
        <strain evidence="2 3">R40</strain>
    </source>
</reference>
<keyword evidence="1" id="KW-0472">Membrane</keyword>
<comment type="caution">
    <text evidence="2">The sequence shown here is derived from an EMBL/GenBank/DDBJ whole genome shotgun (WGS) entry which is preliminary data.</text>
</comment>
<dbReference type="Proteomes" id="UP000822688">
    <property type="component" value="Chromosome 11"/>
</dbReference>
<gene>
    <name evidence="2" type="ORF">KC19_11G109300</name>
</gene>
<evidence type="ECO:0000313" key="3">
    <source>
        <dbReference type="Proteomes" id="UP000822688"/>
    </source>
</evidence>
<evidence type="ECO:0000313" key="2">
    <source>
        <dbReference type="EMBL" id="KAG0557195.1"/>
    </source>
</evidence>
<organism evidence="2 3">
    <name type="scientific">Ceratodon purpureus</name>
    <name type="common">Fire moss</name>
    <name type="synonym">Dicranum purpureum</name>
    <dbReference type="NCBI Taxonomy" id="3225"/>
    <lineage>
        <taxon>Eukaryota</taxon>
        <taxon>Viridiplantae</taxon>
        <taxon>Streptophyta</taxon>
        <taxon>Embryophyta</taxon>
        <taxon>Bryophyta</taxon>
        <taxon>Bryophytina</taxon>
        <taxon>Bryopsida</taxon>
        <taxon>Dicranidae</taxon>
        <taxon>Pseudoditrichales</taxon>
        <taxon>Ditrichaceae</taxon>
        <taxon>Ceratodon</taxon>
    </lineage>
</organism>
<keyword evidence="1" id="KW-0812">Transmembrane</keyword>
<dbReference type="EMBL" id="CM026432">
    <property type="protein sequence ID" value="KAG0557195.1"/>
    <property type="molecule type" value="Genomic_DNA"/>
</dbReference>
<dbReference type="PANTHER" id="PTHR33825">
    <property type="entry name" value="CHITINASE-LIKE PROTEIN"/>
    <property type="match status" value="1"/>
</dbReference>
<keyword evidence="3" id="KW-1185">Reference proteome</keyword>
<proteinExistence type="predicted"/>
<protein>
    <submittedName>
        <fullName evidence="2">Uncharacterized protein</fullName>
    </submittedName>
</protein>
<keyword evidence="1" id="KW-1133">Transmembrane helix</keyword>
<dbReference type="PANTHER" id="PTHR33825:SF5">
    <property type="entry name" value="TRANSMEMBRANE PROTEIN"/>
    <property type="match status" value="1"/>
</dbReference>
<evidence type="ECO:0000256" key="1">
    <source>
        <dbReference type="SAM" id="Phobius"/>
    </source>
</evidence>
<feature type="transmembrane region" description="Helical" evidence="1">
    <location>
        <begin position="114"/>
        <end position="136"/>
    </location>
</feature>